<evidence type="ECO:0000259" key="12">
    <source>
        <dbReference type="PROSITE" id="PS50893"/>
    </source>
</evidence>
<dbReference type="CDD" id="cd18548">
    <property type="entry name" value="ABC_6TM_Tm287_like"/>
    <property type="match status" value="1"/>
</dbReference>
<evidence type="ECO:0000256" key="6">
    <source>
        <dbReference type="ARBA" id="ARBA00022840"/>
    </source>
</evidence>
<feature type="transmembrane region" description="Helical" evidence="11">
    <location>
        <begin position="20"/>
        <end position="43"/>
    </location>
</feature>
<dbReference type="FunFam" id="3.40.50.300:FF:000221">
    <property type="entry name" value="Multidrug ABC transporter ATP-binding protein"/>
    <property type="match status" value="1"/>
</dbReference>
<dbReference type="InterPro" id="IPR003593">
    <property type="entry name" value="AAA+_ATPase"/>
</dbReference>
<dbReference type="AlphaFoldDB" id="A0A1Y3U093"/>
<evidence type="ECO:0000256" key="5">
    <source>
        <dbReference type="ARBA" id="ARBA00022741"/>
    </source>
</evidence>
<dbReference type="Pfam" id="PF00664">
    <property type="entry name" value="ABC_membrane"/>
    <property type="match status" value="1"/>
</dbReference>
<evidence type="ECO:0000256" key="11">
    <source>
        <dbReference type="SAM" id="Phobius"/>
    </source>
</evidence>
<dbReference type="PROSITE" id="PS50893">
    <property type="entry name" value="ABC_TRANSPORTER_2"/>
    <property type="match status" value="1"/>
</dbReference>
<evidence type="ECO:0000256" key="3">
    <source>
        <dbReference type="ARBA" id="ARBA00022475"/>
    </source>
</evidence>
<dbReference type="Gene3D" id="3.40.50.300">
    <property type="entry name" value="P-loop containing nucleotide triphosphate hydrolases"/>
    <property type="match status" value="1"/>
</dbReference>
<feature type="domain" description="ABC transmembrane type-1" evidence="13">
    <location>
        <begin position="19"/>
        <end position="301"/>
    </location>
</feature>
<dbReference type="GO" id="GO:0005524">
    <property type="term" value="F:ATP binding"/>
    <property type="evidence" value="ECO:0007669"/>
    <property type="project" value="UniProtKB-KW"/>
</dbReference>
<feature type="transmembrane region" description="Helical" evidence="11">
    <location>
        <begin position="55"/>
        <end position="77"/>
    </location>
</feature>
<dbReference type="STRING" id="1118060.GCA_000311845_00463"/>
<dbReference type="SMART" id="SM00382">
    <property type="entry name" value="AAA"/>
    <property type="match status" value="1"/>
</dbReference>
<evidence type="ECO:0000313" key="15">
    <source>
        <dbReference type="Proteomes" id="UP000196560"/>
    </source>
</evidence>
<keyword evidence="6" id="KW-0067">ATP-binding</keyword>
<proteinExistence type="inferred from homology"/>
<comment type="caution">
    <text evidence="14">The sequence shown here is derived from an EMBL/GenBank/DDBJ whole genome shotgun (WGS) entry which is preliminary data.</text>
</comment>
<dbReference type="Proteomes" id="UP000196560">
    <property type="component" value="Unassembled WGS sequence"/>
</dbReference>
<dbReference type="RefSeq" id="WP_087186787.1">
    <property type="nucleotide sequence ID" value="NZ_NFHO01000009.1"/>
</dbReference>
<evidence type="ECO:0000259" key="13">
    <source>
        <dbReference type="PROSITE" id="PS50929"/>
    </source>
</evidence>
<feature type="transmembrane region" description="Helical" evidence="11">
    <location>
        <begin position="137"/>
        <end position="154"/>
    </location>
</feature>
<dbReference type="InterPro" id="IPR027417">
    <property type="entry name" value="P-loop_NTPase"/>
</dbReference>
<feature type="domain" description="ABC transporter" evidence="12">
    <location>
        <begin position="334"/>
        <end position="569"/>
    </location>
</feature>
<keyword evidence="5" id="KW-0547">Nucleotide-binding</keyword>
<dbReference type="InterPro" id="IPR003439">
    <property type="entry name" value="ABC_transporter-like_ATP-bd"/>
</dbReference>
<evidence type="ECO:0000256" key="10">
    <source>
        <dbReference type="SAM" id="MobiDB-lite"/>
    </source>
</evidence>
<dbReference type="PANTHER" id="PTHR43394">
    <property type="entry name" value="ATP-DEPENDENT PERMEASE MDL1, MITOCHONDRIAL"/>
    <property type="match status" value="1"/>
</dbReference>
<feature type="region of interest" description="Disordered" evidence="10">
    <location>
        <begin position="572"/>
        <end position="625"/>
    </location>
</feature>
<dbReference type="InterPro" id="IPR011527">
    <property type="entry name" value="ABC1_TM_dom"/>
</dbReference>
<sequence>MHELRRIVGFLGPYRRDAILGMLLVVIESAFEMVIPILMADIIDVGVATRDLDFIFRQGVLMLVCAALSLITGQLYARHAARATYGLGARLRAAEYEHVQEMSFANLDHFETSSLITRMTTDVTVIQNALNAGFRPMVRGPVMLVIGFGLAFYLNMQLALVFVGVSPFMIVALALIVRHVGPLYGVLQTTVDKLNDVVQEMLTAVRAVKAYVREDYECAQFRAVNEGLARTSEQTFKFAVLNMPVLYVSLYTATTLIMWFGGQMILGGELQVGELTGFLSYVMQILNSFIMISNVFLLLTRSLASIHRICEVLDEPVDLVSPEAPITEVADGSVEFRDVSFKYRADAAENALEHVNLSIPAGSTVGVLGGTGSGKTTLVQLIPRLYDASEGSVLVGGRDVRSYDLEALRNAVSIVLQKNVLFSGTVRENLCWGNPKATTEDLLEACRRARVDEFLDRLPGGLEYDLGQGGVNVSGGQKQRLCIARALLKRPRVLIFDDSTSAVDTATDADIRASLAALTGVTKIIIAQRVSSVADADQIVVLDDGRVHAVGTHAELLASDSIYQEIYASQTHGPKGDGVKRGHQAAPGNAGWVKTNPSQKGQAAPENAEWVKTNPSHNGSEGGER</sequence>
<dbReference type="EMBL" id="NFHO01000009">
    <property type="protein sequence ID" value="OUN42131.1"/>
    <property type="molecule type" value="Genomic_DNA"/>
</dbReference>
<dbReference type="GO" id="GO:0016887">
    <property type="term" value="F:ATP hydrolysis activity"/>
    <property type="evidence" value="ECO:0007669"/>
    <property type="project" value="InterPro"/>
</dbReference>
<dbReference type="PROSITE" id="PS00211">
    <property type="entry name" value="ABC_TRANSPORTER_1"/>
    <property type="match status" value="1"/>
</dbReference>
<dbReference type="SUPFAM" id="SSF52540">
    <property type="entry name" value="P-loop containing nucleoside triphosphate hydrolases"/>
    <property type="match status" value="1"/>
</dbReference>
<dbReference type="InterPro" id="IPR036640">
    <property type="entry name" value="ABC1_TM_sf"/>
</dbReference>
<dbReference type="SUPFAM" id="SSF90123">
    <property type="entry name" value="ABC transporter transmembrane region"/>
    <property type="match status" value="1"/>
</dbReference>
<comment type="subcellular location">
    <subcellularLocation>
        <location evidence="1">Cell inner membrane</location>
        <topology evidence="1">Multi-pass membrane protein</topology>
    </subcellularLocation>
</comment>
<feature type="transmembrane region" description="Helical" evidence="11">
    <location>
        <begin position="278"/>
        <end position="299"/>
    </location>
</feature>
<evidence type="ECO:0000256" key="2">
    <source>
        <dbReference type="ARBA" id="ARBA00022448"/>
    </source>
</evidence>
<dbReference type="InterPro" id="IPR039421">
    <property type="entry name" value="Type_1_exporter"/>
</dbReference>
<name>A0A1Y3U093_9ACTN</name>
<evidence type="ECO:0000256" key="9">
    <source>
        <dbReference type="ARBA" id="ARBA00023455"/>
    </source>
</evidence>
<keyword evidence="3" id="KW-1003">Cell membrane</keyword>
<dbReference type="Gene3D" id="1.20.1560.10">
    <property type="entry name" value="ABC transporter type 1, transmembrane domain"/>
    <property type="match status" value="1"/>
</dbReference>
<dbReference type="InterPro" id="IPR017871">
    <property type="entry name" value="ABC_transporter-like_CS"/>
</dbReference>
<evidence type="ECO:0000313" key="14">
    <source>
        <dbReference type="EMBL" id="OUN42131.1"/>
    </source>
</evidence>
<keyword evidence="4 11" id="KW-0812">Transmembrane</keyword>
<keyword evidence="8 11" id="KW-0472">Membrane</keyword>
<accession>A0A1Y3U093</accession>
<dbReference type="eggNOG" id="COG1132">
    <property type="taxonomic scope" value="Bacteria"/>
</dbReference>
<keyword evidence="2" id="KW-0813">Transport</keyword>
<reference evidence="15" key="1">
    <citation type="submission" date="2017-04" db="EMBL/GenBank/DDBJ databases">
        <title>Function of individual gut microbiota members based on whole genome sequencing of pure cultures obtained from chicken caecum.</title>
        <authorList>
            <person name="Medvecky M."/>
            <person name="Cejkova D."/>
            <person name="Polansky O."/>
            <person name="Karasova D."/>
            <person name="Kubasova T."/>
            <person name="Cizek A."/>
            <person name="Rychlik I."/>
        </authorList>
    </citation>
    <scope>NUCLEOTIDE SEQUENCE [LARGE SCALE GENOMIC DNA]</scope>
    <source>
        <strain evidence="15">An70</strain>
    </source>
</reference>
<dbReference type="PROSITE" id="PS50929">
    <property type="entry name" value="ABC_TM1F"/>
    <property type="match status" value="1"/>
</dbReference>
<keyword evidence="7 11" id="KW-1133">Transmembrane helix</keyword>
<dbReference type="Pfam" id="PF00005">
    <property type="entry name" value="ABC_tran"/>
    <property type="match status" value="1"/>
</dbReference>
<evidence type="ECO:0000256" key="4">
    <source>
        <dbReference type="ARBA" id="ARBA00022692"/>
    </source>
</evidence>
<evidence type="ECO:0000256" key="7">
    <source>
        <dbReference type="ARBA" id="ARBA00022989"/>
    </source>
</evidence>
<protein>
    <submittedName>
        <fullName evidence="14">ABC transporter</fullName>
    </submittedName>
</protein>
<dbReference type="PANTHER" id="PTHR43394:SF1">
    <property type="entry name" value="ATP-BINDING CASSETTE SUB-FAMILY B MEMBER 10, MITOCHONDRIAL"/>
    <property type="match status" value="1"/>
</dbReference>
<evidence type="ECO:0000256" key="1">
    <source>
        <dbReference type="ARBA" id="ARBA00004429"/>
    </source>
</evidence>
<gene>
    <name evidence="14" type="ORF">B5G21_08355</name>
</gene>
<feature type="transmembrane region" description="Helical" evidence="11">
    <location>
        <begin position="245"/>
        <end position="266"/>
    </location>
</feature>
<evidence type="ECO:0000256" key="8">
    <source>
        <dbReference type="ARBA" id="ARBA00023136"/>
    </source>
</evidence>
<keyword evidence="15" id="KW-1185">Reference proteome</keyword>
<dbReference type="GO" id="GO:0005886">
    <property type="term" value="C:plasma membrane"/>
    <property type="evidence" value="ECO:0007669"/>
    <property type="project" value="UniProtKB-SubCell"/>
</dbReference>
<organism evidence="14 15">
    <name type="scientific">Enorma massiliensis</name>
    <dbReference type="NCBI Taxonomy" id="1472761"/>
    <lineage>
        <taxon>Bacteria</taxon>
        <taxon>Bacillati</taxon>
        <taxon>Actinomycetota</taxon>
        <taxon>Coriobacteriia</taxon>
        <taxon>Coriobacteriales</taxon>
        <taxon>Coriobacteriaceae</taxon>
        <taxon>Enorma</taxon>
    </lineage>
</organism>
<comment type="similarity">
    <text evidence="9">Belongs to the ABC transporter superfamily. Siderophore-Fe(3+) uptake transporter (SIUT) (TC 3.A.1.21) family.</text>
</comment>
<dbReference type="GO" id="GO:0015421">
    <property type="term" value="F:ABC-type oligopeptide transporter activity"/>
    <property type="evidence" value="ECO:0007669"/>
    <property type="project" value="TreeGrafter"/>
</dbReference>